<gene>
    <name evidence="1" type="ORF">E4L95_17755</name>
</gene>
<dbReference type="EMBL" id="SRPG01000236">
    <property type="protein sequence ID" value="TGN50063.1"/>
    <property type="molecule type" value="Genomic_DNA"/>
</dbReference>
<comment type="caution">
    <text evidence="1">The sequence shown here is derived from an EMBL/GenBank/DDBJ whole genome shotgun (WGS) entry which is preliminary data.</text>
</comment>
<dbReference type="AlphaFoldDB" id="A0A4Z1CE50"/>
<organism evidence="1 2">
    <name type="scientific">Paracoccus liaowanqingii</name>
    <dbReference type="NCBI Taxonomy" id="2560053"/>
    <lineage>
        <taxon>Bacteria</taxon>
        <taxon>Pseudomonadati</taxon>
        <taxon>Pseudomonadota</taxon>
        <taxon>Alphaproteobacteria</taxon>
        <taxon>Rhodobacterales</taxon>
        <taxon>Paracoccaceae</taxon>
        <taxon>Paracoccus</taxon>
    </lineage>
</organism>
<name>A0A4Z1CE50_9RHOB</name>
<sequence>MDAFDRMRDTVAKRFWLSMYRDRFGVDAPPVTMRVMTADRPRGVTLPDDVPNYASSSMRFVLPLMMSWVAMAFRKPKFPYLR</sequence>
<keyword evidence="2" id="KW-1185">Reference proteome</keyword>
<evidence type="ECO:0000313" key="2">
    <source>
        <dbReference type="Proteomes" id="UP000297972"/>
    </source>
</evidence>
<dbReference type="Proteomes" id="UP000297972">
    <property type="component" value="Unassembled WGS sequence"/>
</dbReference>
<reference evidence="1 2" key="1">
    <citation type="submission" date="2019-03" db="EMBL/GenBank/DDBJ databases">
        <authorList>
            <person name="Li J."/>
        </authorList>
    </citation>
    <scope>NUCLEOTIDE SEQUENCE [LARGE SCALE GENOMIC DNA]</scope>
    <source>
        <strain evidence="1 2">3058</strain>
    </source>
</reference>
<proteinExistence type="predicted"/>
<evidence type="ECO:0000313" key="1">
    <source>
        <dbReference type="EMBL" id="TGN50063.1"/>
    </source>
</evidence>
<accession>A0A4Z1CE50</accession>
<dbReference type="RefSeq" id="WP_168217539.1">
    <property type="nucleotide sequence ID" value="NZ_SRPG01000236.1"/>
</dbReference>
<protein>
    <submittedName>
        <fullName evidence="1">Uncharacterized protein</fullName>
    </submittedName>
</protein>